<dbReference type="AlphaFoldDB" id="A0A7C9DHM0"/>
<feature type="region of interest" description="Disordered" evidence="1">
    <location>
        <begin position="120"/>
        <end position="162"/>
    </location>
</feature>
<name>A0A7C9DHM0_OPUST</name>
<protein>
    <submittedName>
        <fullName evidence="2">Uncharacterized protein</fullName>
    </submittedName>
</protein>
<organism evidence="2">
    <name type="scientific">Opuntia streptacantha</name>
    <name type="common">Prickly pear cactus</name>
    <name type="synonym">Opuntia cardona</name>
    <dbReference type="NCBI Taxonomy" id="393608"/>
    <lineage>
        <taxon>Eukaryota</taxon>
        <taxon>Viridiplantae</taxon>
        <taxon>Streptophyta</taxon>
        <taxon>Embryophyta</taxon>
        <taxon>Tracheophyta</taxon>
        <taxon>Spermatophyta</taxon>
        <taxon>Magnoliopsida</taxon>
        <taxon>eudicotyledons</taxon>
        <taxon>Gunneridae</taxon>
        <taxon>Pentapetalae</taxon>
        <taxon>Caryophyllales</taxon>
        <taxon>Cactineae</taxon>
        <taxon>Cactaceae</taxon>
        <taxon>Opuntioideae</taxon>
        <taxon>Opuntia</taxon>
    </lineage>
</organism>
<sequence length="179" mass="19387">MICGRWGHPRRANHHSPSHVHKQVRHVKKSLQIHELLLITPRSHPAALIFPRLLRPPLLGLPHGGGRSCRPPNICWRRGGGDGVANHFLREVQYGFTAPKSKGGRIVRCGCHLGRRVGPEPNSGRLTRLPDLGNPLPSPAPDPPIDGVLSGGRGGGRRGGGRCDGGGWLRQGVFNCGWD</sequence>
<reference evidence="2" key="1">
    <citation type="journal article" date="2013" name="J. Plant Res.">
        <title>Effect of fungi and light on seed germination of three Opuntia species from semiarid lands of central Mexico.</title>
        <authorList>
            <person name="Delgado-Sanchez P."/>
            <person name="Jimenez-Bremont J.F."/>
            <person name="Guerrero-Gonzalez Mde L."/>
            <person name="Flores J."/>
        </authorList>
    </citation>
    <scope>NUCLEOTIDE SEQUENCE</scope>
    <source>
        <tissue evidence="2">Cladode</tissue>
    </source>
</reference>
<reference evidence="2" key="2">
    <citation type="submission" date="2020-07" db="EMBL/GenBank/DDBJ databases">
        <authorList>
            <person name="Vera ALvarez R."/>
            <person name="Arias-Moreno D.M."/>
            <person name="Jimenez-Jacinto V."/>
            <person name="Jimenez-Bremont J.F."/>
            <person name="Swaminathan K."/>
            <person name="Moose S.P."/>
            <person name="Guerrero-Gonzalez M.L."/>
            <person name="Marino-Ramirez L."/>
            <person name="Landsman D."/>
            <person name="Rodriguez-Kessler M."/>
            <person name="Delgado-Sanchez P."/>
        </authorList>
    </citation>
    <scope>NUCLEOTIDE SEQUENCE</scope>
    <source>
        <tissue evidence="2">Cladode</tissue>
    </source>
</reference>
<dbReference type="EMBL" id="GISG01119931">
    <property type="protein sequence ID" value="MBA4640623.1"/>
    <property type="molecule type" value="Transcribed_RNA"/>
</dbReference>
<accession>A0A7C9DHM0</accession>
<evidence type="ECO:0000313" key="2">
    <source>
        <dbReference type="EMBL" id="MBA4640623.1"/>
    </source>
</evidence>
<evidence type="ECO:0000256" key="1">
    <source>
        <dbReference type="SAM" id="MobiDB-lite"/>
    </source>
</evidence>
<proteinExistence type="predicted"/>